<dbReference type="EMBL" id="JAWDGP010004978">
    <property type="protein sequence ID" value="KAK3760477.1"/>
    <property type="molecule type" value="Genomic_DNA"/>
</dbReference>
<dbReference type="CDD" id="cd11304">
    <property type="entry name" value="Cadherin_repeat"/>
    <property type="match status" value="1"/>
</dbReference>
<keyword evidence="2" id="KW-0812">Transmembrane</keyword>
<keyword evidence="5" id="KW-1185">Reference proteome</keyword>
<reference evidence="4" key="1">
    <citation type="journal article" date="2023" name="G3 (Bethesda)">
        <title>A reference genome for the long-term kleptoplast-retaining sea slug Elysia crispata morphotype clarki.</title>
        <authorList>
            <person name="Eastman K.E."/>
            <person name="Pendleton A.L."/>
            <person name="Shaikh M.A."/>
            <person name="Suttiyut T."/>
            <person name="Ogas R."/>
            <person name="Tomko P."/>
            <person name="Gavelis G."/>
            <person name="Widhalm J.R."/>
            <person name="Wisecaver J.H."/>
        </authorList>
    </citation>
    <scope>NUCLEOTIDE SEQUENCE</scope>
    <source>
        <strain evidence="4">ECLA1</strain>
    </source>
</reference>
<dbReference type="Gene3D" id="2.60.40.60">
    <property type="entry name" value="Cadherins"/>
    <property type="match status" value="1"/>
</dbReference>
<dbReference type="SUPFAM" id="SSF49313">
    <property type="entry name" value="Cadherin-like"/>
    <property type="match status" value="1"/>
</dbReference>
<dbReference type="Proteomes" id="UP001283361">
    <property type="component" value="Unassembled WGS sequence"/>
</dbReference>
<dbReference type="GO" id="GO:0007156">
    <property type="term" value="P:homophilic cell adhesion via plasma membrane adhesion molecules"/>
    <property type="evidence" value="ECO:0007669"/>
    <property type="project" value="InterPro"/>
</dbReference>
<dbReference type="PROSITE" id="PS50268">
    <property type="entry name" value="CADHERIN_2"/>
    <property type="match status" value="1"/>
</dbReference>
<keyword evidence="1" id="KW-0106">Calcium</keyword>
<organism evidence="4 5">
    <name type="scientific">Elysia crispata</name>
    <name type="common">lettuce slug</name>
    <dbReference type="NCBI Taxonomy" id="231223"/>
    <lineage>
        <taxon>Eukaryota</taxon>
        <taxon>Metazoa</taxon>
        <taxon>Spiralia</taxon>
        <taxon>Lophotrochozoa</taxon>
        <taxon>Mollusca</taxon>
        <taxon>Gastropoda</taxon>
        <taxon>Heterobranchia</taxon>
        <taxon>Euthyneura</taxon>
        <taxon>Panpulmonata</taxon>
        <taxon>Sacoglossa</taxon>
        <taxon>Placobranchoidea</taxon>
        <taxon>Plakobranchidae</taxon>
        <taxon>Elysia</taxon>
    </lineage>
</organism>
<dbReference type="AlphaFoldDB" id="A0AAE0Z0G7"/>
<evidence type="ECO:0000313" key="5">
    <source>
        <dbReference type="Proteomes" id="UP001283361"/>
    </source>
</evidence>
<evidence type="ECO:0000256" key="1">
    <source>
        <dbReference type="PROSITE-ProRule" id="PRU00043"/>
    </source>
</evidence>
<keyword evidence="2" id="KW-1133">Transmembrane helix</keyword>
<dbReference type="InterPro" id="IPR015919">
    <property type="entry name" value="Cadherin-like_sf"/>
</dbReference>
<dbReference type="GO" id="GO:0005509">
    <property type="term" value="F:calcium ion binding"/>
    <property type="evidence" value="ECO:0007669"/>
    <property type="project" value="UniProtKB-UniRule"/>
</dbReference>
<accession>A0AAE0Z0G7</accession>
<dbReference type="GO" id="GO:0016020">
    <property type="term" value="C:membrane"/>
    <property type="evidence" value="ECO:0007669"/>
    <property type="project" value="InterPro"/>
</dbReference>
<name>A0AAE0Z0G7_9GAST</name>
<proteinExistence type="predicted"/>
<evidence type="ECO:0000313" key="4">
    <source>
        <dbReference type="EMBL" id="KAK3760477.1"/>
    </source>
</evidence>
<keyword evidence="2" id="KW-0472">Membrane</keyword>
<protein>
    <recommendedName>
        <fullName evidence="3">Cadherin domain-containing protein</fullName>
    </recommendedName>
</protein>
<dbReference type="InterPro" id="IPR002126">
    <property type="entry name" value="Cadherin-like_dom"/>
</dbReference>
<sequence>MQKYELKLTKSIDLEKDIGIRSFSGKCLLNFYCILSRASDSRMAFTLNFTVRGVNDFHPRFNTSRITIKAAKSSAKVPLVTLSQWVTDEDILEGGRIKTFRFGGNENETFFKFLDPVKGIVTFNTSIDFEEIPKNKTLSVPVQVVDDGDLSGWSTLVVTIVESPLTFSSKLYMIYTTYDYVGPLDTVPSPIRAFDRSSDDGQILYSLREGRGTGNPNLARGLFLFQFVRLFACLSFSCIPIMLFLLSVQ</sequence>
<feature type="transmembrane region" description="Helical" evidence="2">
    <location>
        <begin position="227"/>
        <end position="248"/>
    </location>
</feature>
<feature type="domain" description="Cadherin" evidence="3">
    <location>
        <begin position="86"/>
        <end position="162"/>
    </location>
</feature>
<comment type="caution">
    <text evidence="4">The sequence shown here is derived from an EMBL/GenBank/DDBJ whole genome shotgun (WGS) entry which is preliminary data.</text>
</comment>
<evidence type="ECO:0000256" key="2">
    <source>
        <dbReference type="SAM" id="Phobius"/>
    </source>
</evidence>
<gene>
    <name evidence="4" type="ORF">RRG08_014326</name>
</gene>
<evidence type="ECO:0000259" key="3">
    <source>
        <dbReference type="PROSITE" id="PS50268"/>
    </source>
</evidence>